<dbReference type="PANTHER" id="PTHR30204:SF82">
    <property type="entry name" value="TRANSCRIPTIONAL REGULATOR, MERR FAMILY"/>
    <property type="match status" value="1"/>
</dbReference>
<reference evidence="4" key="4">
    <citation type="submission" date="2016-10" db="EMBL/GenBank/DDBJ databases">
        <authorList>
            <person name="de Groot N.N."/>
        </authorList>
    </citation>
    <scope>NUCLEOTIDE SEQUENCE [LARGE SCALE GENOMIC DNA]</scope>
    <source>
        <strain evidence="4">LMG 15572</strain>
    </source>
</reference>
<dbReference type="CDD" id="cd01109">
    <property type="entry name" value="HTH_YyaN"/>
    <property type="match status" value="1"/>
</dbReference>
<dbReference type="PROSITE" id="PS00552">
    <property type="entry name" value="HTH_MERR_1"/>
    <property type="match status" value="1"/>
</dbReference>
<dbReference type="GO" id="GO:0003700">
    <property type="term" value="F:DNA-binding transcription factor activity"/>
    <property type="evidence" value="ECO:0007669"/>
    <property type="project" value="InterPro"/>
</dbReference>
<proteinExistence type="predicted"/>
<reference evidence="3 6" key="1">
    <citation type="submission" date="2014-02" db="EMBL/GenBank/DDBJ databases">
        <authorList>
            <person name="Manrique M."/>
        </authorList>
    </citation>
    <scope>NUCLEOTIDE SEQUENCE [LARGE SCALE GENOMIC DNA]</scope>
    <source>
        <strain evidence="3 6">LMG17956</strain>
    </source>
</reference>
<dbReference type="Gene3D" id="1.10.1660.10">
    <property type="match status" value="1"/>
</dbReference>
<dbReference type="EMBL" id="CCBC010000198">
    <property type="protein sequence ID" value="CDO18589.1"/>
    <property type="molecule type" value="Genomic_DNA"/>
</dbReference>
<sequence>MQTYTIGEVSEMLGITIDTIRYYDKEGLLPFVKRDKGGRRVFTHDNIQLMRMIMDLKHAGVPVKEIAHFVSWRLDGDDSLGERYDFLDKHEKILEQKIADLEQSLAYLRFKKWYYKTAIEAGTEKIHIDGATNHVCTATYDEYQALLDSGQSAIDLGNF</sequence>
<protein>
    <submittedName>
        <fullName evidence="3 4">Transcriptional regulator</fullName>
    </submittedName>
    <submittedName>
        <fullName evidence="5">MerR family transcriptional regulator</fullName>
    </submittedName>
</protein>
<dbReference type="OMA" id="YKIATYG"/>
<dbReference type="SUPFAM" id="SSF46955">
    <property type="entry name" value="Putative DNA-binding domain"/>
    <property type="match status" value="1"/>
</dbReference>
<dbReference type="PROSITE" id="PS50937">
    <property type="entry name" value="HTH_MERR_2"/>
    <property type="match status" value="1"/>
</dbReference>
<reference evidence="5 8" key="5">
    <citation type="submission" date="2018-06" db="EMBL/GenBank/DDBJ databases">
        <authorList>
            <consortium name="Pathogen Informatics"/>
            <person name="Doyle S."/>
        </authorList>
    </citation>
    <scope>NUCLEOTIDE SEQUENCE [LARGE SCALE GENOMIC DNA]</scope>
    <source>
        <strain evidence="5 8">NCTC13773</strain>
    </source>
</reference>
<feature type="domain" description="HTH merR-type" evidence="2">
    <location>
        <begin position="3"/>
        <end position="72"/>
    </location>
</feature>
<dbReference type="Proteomes" id="UP000183629">
    <property type="component" value="Unassembled WGS sequence"/>
</dbReference>
<gene>
    <name evidence="5" type="primary">zntR</name>
    <name evidence="3" type="ORF">BN963_SGAL_01789</name>
    <name evidence="5" type="ORF">NCTC13773_00840</name>
    <name evidence="4" type="ORF">SAMN05660328_101189</name>
</gene>
<evidence type="ECO:0000259" key="2">
    <source>
        <dbReference type="PROSITE" id="PS50937"/>
    </source>
</evidence>
<reference evidence="7" key="3">
    <citation type="submission" date="2016-10" db="EMBL/GenBank/DDBJ databases">
        <authorList>
            <person name="Varghese N."/>
            <person name="Submissions S."/>
        </authorList>
    </citation>
    <scope>NUCLEOTIDE SEQUENCE [LARGE SCALE GENOMIC DNA]</scope>
    <source>
        <strain evidence="7">LMG 15572</strain>
    </source>
</reference>
<keyword evidence="7" id="KW-1185">Reference proteome</keyword>
<organism evidence="3 6">
    <name type="scientific">Streptococcus gallolyticus</name>
    <dbReference type="NCBI Taxonomy" id="315405"/>
    <lineage>
        <taxon>Bacteria</taxon>
        <taxon>Bacillati</taxon>
        <taxon>Bacillota</taxon>
        <taxon>Bacilli</taxon>
        <taxon>Lactobacillales</taxon>
        <taxon>Streptococcaceae</taxon>
        <taxon>Streptococcus</taxon>
    </lineage>
</organism>
<evidence type="ECO:0000313" key="6">
    <source>
        <dbReference type="Proteomes" id="UP000027584"/>
    </source>
</evidence>
<dbReference type="Pfam" id="PF13411">
    <property type="entry name" value="MerR_1"/>
    <property type="match status" value="1"/>
</dbReference>
<dbReference type="Proteomes" id="UP000249013">
    <property type="component" value="Chromosome 1"/>
</dbReference>
<dbReference type="PANTHER" id="PTHR30204">
    <property type="entry name" value="REDOX-CYCLING DRUG-SENSING TRANSCRIPTIONAL ACTIVATOR SOXR"/>
    <property type="match status" value="1"/>
</dbReference>
<evidence type="ECO:0000313" key="7">
    <source>
        <dbReference type="Proteomes" id="UP000183629"/>
    </source>
</evidence>
<dbReference type="EMBL" id="FPBN01000001">
    <property type="protein sequence ID" value="SFU31004.1"/>
    <property type="molecule type" value="Genomic_DNA"/>
</dbReference>
<evidence type="ECO:0000313" key="3">
    <source>
        <dbReference type="EMBL" id="CDO18589.1"/>
    </source>
</evidence>
<dbReference type="AlphaFoldDB" id="A0A060RHX9"/>
<evidence type="ECO:0000256" key="1">
    <source>
        <dbReference type="ARBA" id="ARBA00023125"/>
    </source>
</evidence>
<evidence type="ECO:0000313" key="8">
    <source>
        <dbReference type="Proteomes" id="UP000249013"/>
    </source>
</evidence>
<dbReference type="GeneID" id="57921761"/>
<dbReference type="InterPro" id="IPR047057">
    <property type="entry name" value="MerR_fam"/>
</dbReference>
<evidence type="ECO:0000313" key="5">
    <source>
        <dbReference type="EMBL" id="SQG79039.1"/>
    </source>
</evidence>
<dbReference type="RefSeq" id="WP_009853800.1">
    <property type="nucleotide sequence ID" value="NZ_CP054015.1"/>
</dbReference>
<reference evidence="3 6" key="2">
    <citation type="submission" date="2014-05" db="EMBL/GenBank/DDBJ databases">
        <title>Genome sequence of Streptococcus gallolyticus.</title>
        <authorList>
            <person name="Del Campo R."/>
        </authorList>
    </citation>
    <scope>NUCLEOTIDE SEQUENCE [LARGE SCALE GENOMIC DNA]</scope>
    <source>
        <strain evidence="3 6">LMG17956</strain>
    </source>
</reference>
<dbReference type="InterPro" id="IPR009061">
    <property type="entry name" value="DNA-bd_dom_put_sf"/>
</dbReference>
<dbReference type="Proteomes" id="UP000027584">
    <property type="component" value="Unassembled WGS sequence"/>
</dbReference>
<dbReference type="GO" id="GO:0003677">
    <property type="term" value="F:DNA binding"/>
    <property type="evidence" value="ECO:0007669"/>
    <property type="project" value="UniProtKB-KW"/>
</dbReference>
<evidence type="ECO:0000313" key="4">
    <source>
        <dbReference type="EMBL" id="SFU31004.1"/>
    </source>
</evidence>
<dbReference type="InterPro" id="IPR000551">
    <property type="entry name" value="MerR-type_HTH_dom"/>
</dbReference>
<accession>A0A060RHX9</accession>
<dbReference type="EMBL" id="LS483409">
    <property type="protein sequence ID" value="SQG79039.1"/>
    <property type="molecule type" value="Genomic_DNA"/>
</dbReference>
<dbReference type="PRINTS" id="PR00040">
    <property type="entry name" value="HTHMERR"/>
</dbReference>
<name>A0A060RHX9_9STRE</name>
<keyword evidence="1 4" id="KW-0238">DNA-binding</keyword>
<dbReference type="SMART" id="SM00422">
    <property type="entry name" value="HTH_MERR"/>
    <property type="match status" value="1"/>
</dbReference>